<organism evidence="1 2">
    <name type="scientific">Araneus ventricosus</name>
    <name type="common">Orbweaver spider</name>
    <name type="synonym">Epeira ventricosa</name>
    <dbReference type="NCBI Taxonomy" id="182803"/>
    <lineage>
        <taxon>Eukaryota</taxon>
        <taxon>Metazoa</taxon>
        <taxon>Ecdysozoa</taxon>
        <taxon>Arthropoda</taxon>
        <taxon>Chelicerata</taxon>
        <taxon>Arachnida</taxon>
        <taxon>Araneae</taxon>
        <taxon>Araneomorphae</taxon>
        <taxon>Entelegynae</taxon>
        <taxon>Araneoidea</taxon>
        <taxon>Araneidae</taxon>
        <taxon>Araneus</taxon>
    </lineage>
</organism>
<gene>
    <name evidence="1" type="ORF">AVEN_183116_1</name>
</gene>
<accession>A0A4Y2M759</accession>
<dbReference type="Proteomes" id="UP000499080">
    <property type="component" value="Unassembled WGS sequence"/>
</dbReference>
<comment type="caution">
    <text evidence="1">The sequence shown here is derived from an EMBL/GenBank/DDBJ whole genome shotgun (WGS) entry which is preliminary data.</text>
</comment>
<dbReference type="AlphaFoldDB" id="A0A4Y2M759"/>
<evidence type="ECO:0000313" key="2">
    <source>
        <dbReference type="Proteomes" id="UP000499080"/>
    </source>
</evidence>
<protein>
    <submittedName>
        <fullName evidence="1">Uncharacterized protein</fullName>
    </submittedName>
</protein>
<feature type="non-terminal residue" evidence="1">
    <location>
        <position position="1"/>
    </location>
</feature>
<keyword evidence="2" id="KW-1185">Reference proteome</keyword>
<sequence>IEGCVASNLELIGMIKNPTESLARVENTICDVVDDGKPGDYEANSAK</sequence>
<dbReference type="EMBL" id="BGPR01121973">
    <property type="protein sequence ID" value="GBN22928.1"/>
    <property type="molecule type" value="Genomic_DNA"/>
</dbReference>
<name>A0A4Y2M759_ARAVE</name>
<evidence type="ECO:0000313" key="1">
    <source>
        <dbReference type="EMBL" id="GBN22928.1"/>
    </source>
</evidence>
<proteinExistence type="predicted"/>
<reference evidence="1 2" key="1">
    <citation type="journal article" date="2019" name="Sci. Rep.">
        <title>Orb-weaving spider Araneus ventricosus genome elucidates the spidroin gene catalogue.</title>
        <authorList>
            <person name="Kono N."/>
            <person name="Nakamura H."/>
            <person name="Ohtoshi R."/>
            <person name="Moran D.A.P."/>
            <person name="Shinohara A."/>
            <person name="Yoshida Y."/>
            <person name="Fujiwara M."/>
            <person name="Mori M."/>
            <person name="Tomita M."/>
            <person name="Arakawa K."/>
        </authorList>
    </citation>
    <scope>NUCLEOTIDE SEQUENCE [LARGE SCALE GENOMIC DNA]</scope>
</reference>